<feature type="non-terminal residue" evidence="1">
    <location>
        <position position="1"/>
    </location>
</feature>
<comment type="caution">
    <text evidence="1">The sequence shown here is derived from an EMBL/GenBank/DDBJ whole genome shotgun (WGS) entry which is preliminary data.</text>
</comment>
<keyword evidence="2" id="KW-1185">Reference proteome</keyword>
<organism evidence="1 2">
    <name type="scientific">Acaulospora colombiana</name>
    <dbReference type="NCBI Taxonomy" id="27376"/>
    <lineage>
        <taxon>Eukaryota</taxon>
        <taxon>Fungi</taxon>
        <taxon>Fungi incertae sedis</taxon>
        <taxon>Mucoromycota</taxon>
        <taxon>Glomeromycotina</taxon>
        <taxon>Glomeromycetes</taxon>
        <taxon>Diversisporales</taxon>
        <taxon>Acaulosporaceae</taxon>
        <taxon>Acaulospora</taxon>
    </lineage>
</organism>
<sequence length="312" mass="34881">LAAEIYLKDVGRSKLAVINANLKSINNQVSLLSRNYGESLKPTYLLGRINMFELMNQLTQQIYGSRVLLEEDINNSTSTIYIESPRVVIKLSSNNINVETKDNETRKIVQEILFKQLMHIFLYLAPVYFVYLLRHYCFQRIVGTAAKKLGWRLNELALSSITRGLVGDTNYAILPQIQANHTFAVTLVFQADAQERELSQLIYEALAPSIRLELLPKSTIDIYITILENDGTASCLAAAVTCASVAVADAGIEMLDLSYINGEIYMDCDLIEEQHESGSLVISYMPSLKEVTHILQSGEADSTLITQVKFCA</sequence>
<dbReference type="EMBL" id="CAJVPT010007371">
    <property type="protein sequence ID" value="CAG8540831.1"/>
    <property type="molecule type" value="Genomic_DNA"/>
</dbReference>
<protein>
    <submittedName>
        <fullName evidence="1">4277_t:CDS:1</fullName>
    </submittedName>
</protein>
<name>A0ACA9LPF7_9GLOM</name>
<gene>
    <name evidence="1" type="ORF">ACOLOM_LOCUS4468</name>
</gene>
<dbReference type="Proteomes" id="UP000789525">
    <property type="component" value="Unassembled WGS sequence"/>
</dbReference>
<evidence type="ECO:0000313" key="2">
    <source>
        <dbReference type="Proteomes" id="UP000789525"/>
    </source>
</evidence>
<proteinExistence type="predicted"/>
<accession>A0ACA9LPF7</accession>
<reference evidence="1" key="1">
    <citation type="submission" date="2021-06" db="EMBL/GenBank/DDBJ databases">
        <authorList>
            <person name="Kallberg Y."/>
            <person name="Tangrot J."/>
            <person name="Rosling A."/>
        </authorList>
    </citation>
    <scope>NUCLEOTIDE SEQUENCE</scope>
    <source>
        <strain evidence="1">CL356</strain>
    </source>
</reference>
<evidence type="ECO:0000313" key="1">
    <source>
        <dbReference type="EMBL" id="CAG8540831.1"/>
    </source>
</evidence>